<dbReference type="InterPro" id="IPR007587">
    <property type="entry name" value="SAPS"/>
</dbReference>
<evidence type="ECO:0000313" key="6">
    <source>
        <dbReference type="WBParaSite" id="jg10294"/>
    </source>
</evidence>
<dbReference type="GO" id="GO:0019903">
    <property type="term" value="F:protein phosphatase binding"/>
    <property type="evidence" value="ECO:0007669"/>
    <property type="project" value="InterPro"/>
</dbReference>
<comment type="subcellular location">
    <subcellularLocation>
        <location evidence="1">Nucleus</location>
    </subcellularLocation>
</comment>
<reference evidence="6" key="1">
    <citation type="submission" date="2022-11" db="UniProtKB">
        <authorList>
            <consortium name="WormBaseParasite"/>
        </authorList>
    </citation>
    <scope>IDENTIFICATION</scope>
</reference>
<accession>A0A915CLN7</accession>
<keyword evidence="5" id="KW-1185">Reference proteome</keyword>
<dbReference type="WBParaSite" id="jg10294">
    <property type="protein sequence ID" value="jg10294"/>
    <property type="gene ID" value="jg10294"/>
</dbReference>
<dbReference type="InterPro" id="IPR009057">
    <property type="entry name" value="Homeodomain-like_sf"/>
</dbReference>
<organism evidence="5 6">
    <name type="scientific">Ditylenchus dipsaci</name>
    <dbReference type="NCBI Taxonomy" id="166011"/>
    <lineage>
        <taxon>Eukaryota</taxon>
        <taxon>Metazoa</taxon>
        <taxon>Ecdysozoa</taxon>
        <taxon>Nematoda</taxon>
        <taxon>Chromadorea</taxon>
        <taxon>Rhabditida</taxon>
        <taxon>Tylenchina</taxon>
        <taxon>Tylenchomorpha</taxon>
        <taxon>Sphaerularioidea</taxon>
        <taxon>Anguinidae</taxon>
        <taxon>Anguininae</taxon>
        <taxon>Ditylenchus</taxon>
    </lineage>
</organism>
<sequence length="338" mass="39174">MSSPKKRKTLTVEDKKSVIEAAANNSNKTALAKQFNIPQRTIGDILDNKEATSPWKRKSQSTRRKSQSAFNLACRYVLKKTANSSILGHSDDLDEFFNKERQKDRTMFWNTLGLEYLVEERQLEKKLRSPDVKLATVLEDMHCFQEIRNSNENVLNYLKAEPVFRELLEAVLCPEPSDAPFQKDNYKFAHQCCEALCLASRDFFKQLLKHEALLHKLISFFKLQTGNLNHLIVSFYSKLVISFLSAEPDTFLTLLEESDFWTVASRVWSFVLERVKKWYYSKGFADYLLALLSPDQPSEIHENVGAIWAEFIKALREIQYNVEVSPDLCLILCNQRKL</sequence>
<dbReference type="GO" id="GO:0003677">
    <property type="term" value="F:DNA binding"/>
    <property type="evidence" value="ECO:0007669"/>
    <property type="project" value="InterPro"/>
</dbReference>
<dbReference type="Gene3D" id="1.10.10.60">
    <property type="entry name" value="Homeodomain-like"/>
    <property type="match status" value="1"/>
</dbReference>
<name>A0A915CLN7_9BILA</name>
<dbReference type="PANTHER" id="PTHR12634:SF8">
    <property type="entry name" value="FIERY MOUNTAIN, ISOFORM D"/>
    <property type="match status" value="1"/>
</dbReference>
<evidence type="ECO:0000256" key="3">
    <source>
        <dbReference type="ARBA" id="ARBA00023306"/>
    </source>
</evidence>
<feature type="domain" description="HTH psq-type" evidence="4">
    <location>
        <begin position="5"/>
        <end position="51"/>
    </location>
</feature>
<evidence type="ECO:0000259" key="4">
    <source>
        <dbReference type="Pfam" id="PF04218"/>
    </source>
</evidence>
<protein>
    <submittedName>
        <fullName evidence="6">HTH psq-type domain-containing protein</fullName>
    </submittedName>
</protein>
<evidence type="ECO:0000256" key="1">
    <source>
        <dbReference type="ARBA" id="ARBA00004123"/>
    </source>
</evidence>
<dbReference type="Proteomes" id="UP000887574">
    <property type="component" value="Unplaced"/>
</dbReference>
<dbReference type="GO" id="GO:0005829">
    <property type="term" value="C:cytosol"/>
    <property type="evidence" value="ECO:0007669"/>
    <property type="project" value="TreeGrafter"/>
</dbReference>
<dbReference type="AlphaFoldDB" id="A0A915CLN7"/>
<evidence type="ECO:0000313" key="5">
    <source>
        <dbReference type="Proteomes" id="UP000887574"/>
    </source>
</evidence>
<proteinExistence type="inferred from homology"/>
<evidence type="ECO:0000256" key="2">
    <source>
        <dbReference type="ARBA" id="ARBA00006180"/>
    </source>
</evidence>
<dbReference type="PANTHER" id="PTHR12634">
    <property type="entry name" value="SIT4 YEAST -ASSOCIATING PROTEIN-RELATED"/>
    <property type="match status" value="1"/>
</dbReference>
<dbReference type="InterPro" id="IPR007889">
    <property type="entry name" value="HTH_Psq"/>
</dbReference>
<dbReference type="GO" id="GO:0005634">
    <property type="term" value="C:nucleus"/>
    <property type="evidence" value="ECO:0007669"/>
    <property type="project" value="UniProtKB-SubCell"/>
</dbReference>
<dbReference type="SUPFAM" id="SSF46689">
    <property type="entry name" value="Homeodomain-like"/>
    <property type="match status" value="1"/>
</dbReference>
<comment type="similarity">
    <text evidence="2">Belongs to the SAPS family.</text>
</comment>
<dbReference type="GO" id="GO:0019888">
    <property type="term" value="F:protein phosphatase regulator activity"/>
    <property type="evidence" value="ECO:0007669"/>
    <property type="project" value="TreeGrafter"/>
</dbReference>
<keyword evidence="3" id="KW-0131">Cell cycle</keyword>
<dbReference type="Pfam" id="PF04218">
    <property type="entry name" value="CENP-B_N"/>
    <property type="match status" value="1"/>
</dbReference>